<evidence type="ECO:0000313" key="2">
    <source>
        <dbReference type="Proteomes" id="UP000574369"/>
    </source>
</evidence>
<sequence>MSVWTPLLPAVMVGTDKHSGDLPAWPGDVGRCATEAAQGLNDAALRVLRTAAVLAPCALAGARPSIALTPADLAARPAADDVRPPAPAALHELMRWALHENFAKLHQHLFQTLADAGYRLPTALLPQALDQGRRSIALRPSLLRVLDERGRWLAARRDDWRFAAGASGDEPQPHHWTDGTLDQRRAFLRQERQSAPDAARDRLAQALPELPAKERADLLAVLETHLGPEDETLLERCRSDRSREVRELAVRLLAQVDGSAFSDRAQARVAGLLTRSPGQATGGWQLEAPRAADPAWEADQITPTRPQNDSLGERGWWLYQLVRQVPVSWWTRHTGLSVSELLDWAAAGDWTESLTRGWIDALSVSREPDWCEALLGRLRQQGALATGPKMAPMSMLTPLSAQLLHWLPAERRERHWLHHVEAAQLPLVVLLSACLEGHTLGLPLSRAMTRLVLSHAQSGKLKDDYGARPLLAEFCAVIHPDCLAEFATVTQFQRDGETASHAEAMTAVAQVAALRQALLHLPRLTSRTP</sequence>
<proteinExistence type="predicted"/>
<reference evidence="1 2" key="1">
    <citation type="submission" date="2020-08" db="EMBL/GenBank/DDBJ databases">
        <title>Genomic Encyclopedia of Type Strains, Phase III (KMG-III): the genomes of soil and plant-associated and newly described type strains.</title>
        <authorList>
            <person name="Whitman W."/>
        </authorList>
    </citation>
    <scope>NUCLEOTIDE SEQUENCE [LARGE SCALE GENOMIC DNA]</scope>
    <source>
        <strain evidence="1 2">CECT 7247</strain>
    </source>
</reference>
<dbReference type="Proteomes" id="UP000574369">
    <property type="component" value="Unassembled WGS sequence"/>
</dbReference>
<name>A0ABR6GRQ9_9BURK</name>
<dbReference type="EMBL" id="JACHXO010000003">
    <property type="protein sequence ID" value="MBB3194725.1"/>
    <property type="molecule type" value="Genomic_DNA"/>
</dbReference>
<keyword evidence="2" id="KW-1185">Reference proteome</keyword>
<dbReference type="Pfam" id="PF18944">
    <property type="entry name" value="DUF5691"/>
    <property type="match status" value="1"/>
</dbReference>
<evidence type="ECO:0000313" key="1">
    <source>
        <dbReference type="EMBL" id="MBB3194725.1"/>
    </source>
</evidence>
<dbReference type="InterPro" id="IPR043746">
    <property type="entry name" value="DUF5691"/>
</dbReference>
<accession>A0ABR6GRQ9</accession>
<dbReference type="RefSeq" id="WP_184294538.1">
    <property type="nucleotide sequence ID" value="NZ_JACHXO010000003.1"/>
</dbReference>
<protein>
    <submittedName>
        <fullName evidence="1">Uncharacterized protein</fullName>
    </submittedName>
</protein>
<gene>
    <name evidence="1" type="ORF">FHS28_002121</name>
</gene>
<comment type="caution">
    <text evidence="1">The sequence shown here is derived from an EMBL/GenBank/DDBJ whole genome shotgun (WGS) entry which is preliminary data.</text>
</comment>
<organism evidence="1 2">
    <name type="scientific">Roseateles terrae</name>
    <dbReference type="NCBI Taxonomy" id="431060"/>
    <lineage>
        <taxon>Bacteria</taxon>
        <taxon>Pseudomonadati</taxon>
        <taxon>Pseudomonadota</taxon>
        <taxon>Betaproteobacteria</taxon>
        <taxon>Burkholderiales</taxon>
        <taxon>Sphaerotilaceae</taxon>
        <taxon>Roseateles</taxon>
    </lineage>
</organism>